<organism evidence="2 3">
    <name type="scientific">Nostocoides vanveenii</name>
    <dbReference type="NCBI Taxonomy" id="330835"/>
    <lineage>
        <taxon>Bacteria</taxon>
        <taxon>Bacillati</taxon>
        <taxon>Actinomycetota</taxon>
        <taxon>Actinomycetes</taxon>
        <taxon>Micrococcales</taxon>
        <taxon>Intrasporangiaceae</taxon>
        <taxon>Nostocoides</taxon>
    </lineage>
</organism>
<dbReference type="PANTHER" id="PTHR10357:SF213">
    <property type="entry name" value="ALPHA AMYLASE CATALYTIC REGION"/>
    <property type="match status" value="1"/>
</dbReference>
<dbReference type="InterPro" id="IPR045857">
    <property type="entry name" value="O16G_dom_2"/>
</dbReference>
<accession>A0ABP4WH13</accession>
<dbReference type="InterPro" id="IPR006047">
    <property type="entry name" value="GH13_cat_dom"/>
</dbReference>
<dbReference type="EMBL" id="BAAAPN010000034">
    <property type="protein sequence ID" value="GAA1754548.1"/>
    <property type="molecule type" value="Genomic_DNA"/>
</dbReference>
<proteinExistence type="predicted"/>
<keyword evidence="3" id="KW-1185">Reference proteome</keyword>
<dbReference type="Gene3D" id="3.90.400.10">
    <property type="entry name" value="Oligo-1,6-glucosidase, Domain 2"/>
    <property type="match status" value="1"/>
</dbReference>
<dbReference type="Gene3D" id="2.60.40.1180">
    <property type="entry name" value="Golgi alpha-mannosidase II"/>
    <property type="match status" value="1"/>
</dbReference>
<reference evidence="3" key="1">
    <citation type="journal article" date="2019" name="Int. J. Syst. Evol. Microbiol.">
        <title>The Global Catalogue of Microorganisms (GCM) 10K type strain sequencing project: providing services to taxonomists for standard genome sequencing and annotation.</title>
        <authorList>
            <consortium name="The Broad Institute Genomics Platform"/>
            <consortium name="The Broad Institute Genome Sequencing Center for Infectious Disease"/>
            <person name="Wu L."/>
            <person name="Ma J."/>
        </authorList>
    </citation>
    <scope>NUCLEOTIDE SEQUENCE [LARGE SCALE GENOMIC DNA]</scope>
    <source>
        <strain evidence="3">JCM 15591</strain>
    </source>
</reference>
<dbReference type="InterPro" id="IPR013780">
    <property type="entry name" value="Glyco_hydro_b"/>
</dbReference>
<evidence type="ECO:0000313" key="3">
    <source>
        <dbReference type="Proteomes" id="UP001501475"/>
    </source>
</evidence>
<dbReference type="Proteomes" id="UP001501475">
    <property type="component" value="Unassembled WGS sequence"/>
</dbReference>
<feature type="domain" description="Glycosyl hydrolase family 13 catalytic" evidence="1">
    <location>
        <begin position="97"/>
        <end position="534"/>
    </location>
</feature>
<dbReference type="Pfam" id="PF00128">
    <property type="entry name" value="Alpha-amylase"/>
    <property type="match status" value="1"/>
</dbReference>
<sequence>MQRAPQQVHAAARKVLADLDPYRQEEFAQRLDRWFVVIQTSLDHLYSAERDADALACDLVIRAARAYRDRPEALCRHDRERLLTPDWLQDPHMVGYACYTERFAGDLRGVESHLDYLQELGVTYLHLMPLLRPRDGDNDGGYAVADYRSVRPDLGTTADLQHLADALRDRGMSLVMDLVLNHVALEHEWAARARAGEERYRDFFYTYPDRVLPDQYEATLPEVFPDFAPGNFTFDADLNAWVWTTFNSWQWDVNWGNPDVLGEYVDIILYLANLGVEVLRLDAIAFTWKRMGTNCQNQPEVHDLTAVLRALARIAAPSVVFKAEAIVGPRDLIQYLGVGDFVGKVSDLAYHNSLMVQGWSMAAVGDAELARAALRALPETPAAGTWITYTRCHDDIGWAIDDRDAAGVGLNGFLHRRFLADWYAGDVAGSWGRGLVFQYNEATGDKRTSGTAASLAGLAAAKDEEAAQAAMARIFLVHALAYGWGGIPVIWSGDELGTLNDPQWASEAGHEDDNRWAHRPRLDWEVAKDRDDLTTVTGKIFQGLVHLARVRGSLPQLHAGADSRVFGDHIDRGVLATLRRHASGPMLCLYNLTEDWRPFPGMEFEGIGFVNPVNALGDRHPVTIGGDGYIWLAPFSAWWVVDG</sequence>
<dbReference type="RefSeq" id="WP_344063779.1">
    <property type="nucleotide sequence ID" value="NZ_BAAAPN010000034.1"/>
</dbReference>
<evidence type="ECO:0000259" key="1">
    <source>
        <dbReference type="SMART" id="SM00642"/>
    </source>
</evidence>
<protein>
    <submittedName>
        <fullName evidence="2">Alpha-amylase family protein</fullName>
    </submittedName>
</protein>
<evidence type="ECO:0000313" key="2">
    <source>
        <dbReference type="EMBL" id="GAA1754548.1"/>
    </source>
</evidence>
<name>A0ABP4WH13_9MICO</name>
<comment type="caution">
    <text evidence="2">The sequence shown here is derived from an EMBL/GenBank/DDBJ whole genome shotgun (WGS) entry which is preliminary data.</text>
</comment>
<dbReference type="Gene3D" id="1.10.1740.10">
    <property type="match status" value="1"/>
</dbReference>
<dbReference type="InterPro" id="IPR017853">
    <property type="entry name" value="GH"/>
</dbReference>
<dbReference type="InterPro" id="IPR044077">
    <property type="entry name" value="Amylosucrase"/>
</dbReference>
<dbReference type="SMART" id="SM00642">
    <property type="entry name" value="Aamy"/>
    <property type="match status" value="1"/>
</dbReference>
<dbReference type="Gene3D" id="3.20.20.80">
    <property type="entry name" value="Glycosidases"/>
    <property type="match status" value="1"/>
</dbReference>
<gene>
    <name evidence="2" type="ORF">GCM10009810_12930</name>
</gene>
<dbReference type="SUPFAM" id="SSF51445">
    <property type="entry name" value="(Trans)glycosidases"/>
    <property type="match status" value="1"/>
</dbReference>
<dbReference type="CDD" id="cd11324">
    <property type="entry name" value="AmyAc_Amylosucrase"/>
    <property type="match status" value="1"/>
</dbReference>
<dbReference type="PANTHER" id="PTHR10357">
    <property type="entry name" value="ALPHA-AMYLASE FAMILY MEMBER"/>
    <property type="match status" value="1"/>
</dbReference>